<dbReference type="STRING" id="595670.SAMN05421643_1572"/>
<sequence length="58" mass="6813">MQIIIFFSIKVRKINIYLWSYFLLIDPIIFIENILKLDPSLSHLIAVIILNLLLGTKK</sequence>
<feature type="transmembrane region" description="Helical" evidence="1">
    <location>
        <begin position="40"/>
        <end position="56"/>
    </location>
</feature>
<feature type="transmembrane region" description="Helical" evidence="1">
    <location>
        <begin position="16"/>
        <end position="34"/>
    </location>
</feature>
<proteinExistence type="predicted"/>
<protein>
    <submittedName>
        <fullName evidence="2">Uncharacterized protein</fullName>
    </submittedName>
</protein>
<keyword evidence="3" id="KW-1185">Reference proteome</keyword>
<dbReference type="Proteomes" id="UP000199035">
    <property type="component" value="Unassembled WGS sequence"/>
</dbReference>
<reference evidence="3" key="1">
    <citation type="submission" date="2016-10" db="EMBL/GenBank/DDBJ databases">
        <authorList>
            <person name="Varghese N."/>
            <person name="Submissions S."/>
        </authorList>
    </citation>
    <scope>NUCLEOTIDE SEQUENCE [LARGE SCALE GENOMIC DNA]</scope>
    <source>
        <strain evidence="3">ANC 5109</strain>
    </source>
</reference>
<accession>A0A1H3NPQ0</accession>
<gene>
    <name evidence="2" type="ORF">SAMN05421643_1572</name>
</gene>
<keyword evidence="1" id="KW-0472">Membrane</keyword>
<dbReference type="AlphaFoldDB" id="A0A1H3NPQ0"/>
<keyword evidence="1" id="KW-0812">Transmembrane</keyword>
<dbReference type="EMBL" id="FNPK01000057">
    <property type="protein sequence ID" value="SDY90872.1"/>
    <property type="molecule type" value="Genomic_DNA"/>
</dbReference>
<evidence type="ECO:0000313" key="3">
    <source>
        <dbReference type="Proteomes" id="UP000199035"/>
    </source>
</evidence>
<name>A0A1H3NPQ0_9GAMM</name>
<evidence type="ECO:0000256" key="1">
    <source>
        <dbReference type="SAM" id="Phobius"/>
    </source>
</evidence>
<evidence type="ECO:0000313" key="2">
    <source>
        <dbReference type="EMBL" id="SDY90872.1"/>
    </source>
</evidence>
<keyword evidence="1" id="KW-1133">Transmembrane helix</keyword>
<organism evidence="2 3">
    <name type="scientific">Acinetobacter kyonggiensis</name>
    <dbReference type="NCBI Taxonomy" id="595670"/>
    <lineage>
        <taxon>Bacteria</taxon>
        <taxon>Pseudomonadati</taxon>
        <taxon>Pseudomonadota</taxon>
        <taxon>Gammaproteobacteria</taxon>
        <taxon>Moraxellales</taxon>
        <taxon>Moraxellaceae</taxon>
        <taxon>Acinetobacter</taxon>
    </lineage>
</organism>